<accession>A0A316W154</accession>
<dbReference type="PANTHER" id="PTHR12412:SF2">
    <property type="entry name" value="NUCLEAR CAP-BINDING PROTEIN SUBUNIT 1"/>
    <property type="match status" value="1"/>
</dbReference>
<organism evidence="4 5">
    <name type="scientific">Ceraceosorus guamensis</name>
    <dbReference type="NCBI Taxonomy" id="1522189"/>
    <lineage>
        <taxon>Eukaryota</taxon>
        <taxon>Fungi</taxon>
        <taxon>Dikarya</taxon>
        <taxon>Basidiomycota</taxon>
        <taxon>Ustilaginomycotina</taxon>
        <taxon>Exobasidiomycetes</taxon>
        <taxon>Ceraceosorales</taxon>
        <taxon>Ceraceosoraceae</taxon>
        <taxon>Ceraceosorus</taxon>
    </lineage>
</organism>
<dbReference type="Gene3D" id="1.25.40.180">
    <property type="match status" value="3"/>
</dbReference>
<dbReference type="AlphaFoldDB" id="A0A316W154"/>
<dbReference type="GO" id="GO:0006406">
    <property type="term" value="P:mRNA export from nucleus"/>
    <property type="evidence" value="ECO:0007669"/>
    <property type="project" value="InterPro"/>
</dbReference>
<evidence type="ECO:0000259" key="2">
    <source>
        <dbReference type="Pfam" id="PF09088"/>
    </source>
</evidence>
<dbReference type="GO" id="GO:0000184">
    <property type="term" value="P:nuclear-transcribed mRNA catabolic process, nonsense-mediated decay"/>
    <property type="evidence" value="ECO:0007669"/>
    <property type="project" value="TreeGrafter"/>
</dbReference>
<reference evidence="4 5" key="1">
    <citation type="journal article" date="2018" name="Mol. Biol. Evol.">
        <title>Broad Genomic Sampling Reveals a Smut Pathogenic Ancestry of the Fungal Clade Ustilaginomycotina.</title>
        <authorList>
            <person name="Kijpornyongpan T."/>
            <person name="Mondo S.J."/>
            <person name="Barry K."/>
            <person name="Sandor L."/>
            <person name="Lee J."/>
            <person name="Lipzen A."/>
            <person name="Pangilinan J."/>
            <person name="LaButti K."/>
            <person name="Hainaut M."/>
            <person name="Henrissat B."/>
            <person name="Grigoriev I.V."/>
            <person name="Spatafora J.W."/>
            <person name="Aime M.C."/>
        </authorList>
    </citation>
    <scope>NUCLEOTIDE SEQUENCE [LARGE SCALE GENOMIC DNA]</scope>
    <source>
        <strain evidence="4 5">MCA 4658</strain>
    </source>
</reference>
<proteinExistence type="predicted"/>
<dbReference type="OrthoDB" id="10252707at2759"/>
<dbReference type="Pfam" id="PF09090">
    <property type="entry name" value="MIF4G_like_2"/>
    <property type="match status" value="1"/>
</dbReference>
<dbReference type="EMBL" id="KZ819369">
    <property type="protein sequence ID" value="PWN43452.1"/>
    <property type="molecule type" value="Genomic_DNA"/>
</dbReference>
<evidence type="ECO:0000256" key="1">
    <source>
        <dbReference type="SAM" id="MobiDB-lite"/>
    </source>
</evidence>
<feature type="compositionally biased region" description="Pro residues" evidence="1">
    <location>
        <begin position="1011"/>
        <end position="1033"/>
    </location>
</feature>
<feature type="region of interest" description="Disordered" evidence="1">
    <location>
        <begin position="507"/>
        <end position="532"/>
    </location>
</feature>
<evidence type="ECO:0000313" key="5">
    <source>
        <dbReference type="Proteomes" id="UP000245783"/>
    </source>
</evidence>
<evidence type="ECO:0008006" key="6">
    <source>
        <dbReference type="Google" id="ProtNLM"/>
    </source>
</evidence>
<feature type="region of interest" description="Disordered" evidence="1">
    <location>
        <begin position="41"/>
        <end position="94"/>
    </location>
</feature>
<dbReference type="RefSeq" id="XP_025370612.1">
    <property type="nucleotide sequence ID" value="XM_025513592.1"/>
</dbReference>
<feature type="domain" description="MIF4G-like type 2" evidence="3">
    <location>
        <begin position="762"/>
        <end position="1127"/>
    </location>
</feature>
<dbReference type="InterPro" id="IPR015174">
    <property type="entry name" value="MIF4G-like_typ-2"/>
</dbReference>
<dbReference type="SUPFAM" id="SSF48371">
    <property type="entry name" value="ARM repeat"/>
    <property type="match status" value="3"/>
</dbReference>
<dbReference type="Proteomes" id="UP000245783">
    <property type="component" value="Unassembled WGS sequence"/>
</dbReference>
<feature type="region of interest" description="Disordered" evidence="1">
    <location>
        <begin position="985"/>
        <end position="1048"/>
    </location>
</feature>
<dbReference type="InParanoid" id="A0A316W154"/>
<sequence length="1163" mass="125664">MAYNSPHRGSYGGYGSPARGGHGGGGYGGAQPQAYYGGAGGGAGHGAGRGPRRSGGRYSGGGGGGGGGGRYSQGGGGGGGGGSHPSKAEQEADRVAAKIKSLRSTLFRWADPHHGAGTDAAAGQGGAAAAAQQAKQEEAFNAQSEMHSFAKWIEGLWKDREEVKAAWRVMITEQPHKLPLHAALLGYMLLAPATPTKSKDAANKKEDADATVAAATGAAVNARANNSADPEDSAEADLYSLGEGHQEKGHDSEQTAKDETNESKRKRSAAEELEAREKTYETMGPLILTDLIKAFQLWLDSRMWRNVRLSLHLFACLLNLRVVSAQSFRDLLGSFASVLDEPGVSAARGDRAAICVIEALCWAGQDALAGEAGDGAVEALADRIGTYGRSRKVEVELISPWPRYAASAEEDASLREESFESAVTALENLRAGGWQRPAFLPVPSELLPPALHAAAASREADIELPFILVPPDEEEDAGAVTFTSASLAAATNGASHLKHASKRRMVAQQKRAAATTKGEEEKQRAGAGPPRLSRSARWFAESVPSSTSPSGLVLRSLLADVVDLYEVNRKECARILFDFARWCRVGTFVGKSVEPTLGLCGDVEDEWQIVDGDVRGGWSLDDTLVETVLSIALQLPTPPHTGLFYSCLLREIVTLSPQTVAPAIGKSVRRVYGAMRTGRADGEVIRRFGDWFSVHLSNFAFQWAWKEWIPDMSLPSAHPRKAFARRVVELEVRLAYWERVKGTLPAEIAEGVLPAQEPTPTFTYAAEGHPHREAALALIQSFRARATAQVIMANMDALKTQIVPDQQDDAMYEDAAEAANDGKVRDEREADILVRDIIFQAILSVGSRSFSHFLNVVERYHALLRQLSSTPELRKAILASVVRFWARSPQWVQIVFDKLLQYRIVEPTDIIDFVFQPSGIRFPDLVVMGSGDGVEDSFSRVDSAAKIPRDWSNASWWDIVRLTVEKVNGRVDQVRKRLEALEREEAAEEEQKAAAQVAGDEEPAKADQEPTPAPEPKLPLFPGASLPPRPPVAASPVKTPAVPPPLAKKAQGTSAEAKVALEAIQAEQRKVMVGTTRGFAMLLKASRGNLSSSAGPMLDEHTSQEAWLAWWVRAWYRDFARLFAKQLAANNETITSLVLDELAPLESDAARDIFDRAVQMASE</sequence>
<name>A0A316W154_9BASI</name>
<feature type="region of interest" description="Disordered" evidence="1">
    <location>
        <begin position="244"/>
        <end position="275"/>
    </location>
</feature>
<dbReference type="InterPro" id="IPR027159">
    <property type="entry name" value="CBP80"/>
</dbReference>
<feature type="domain" description="MIF4G-like type 1" evidence="2">
    <location>
        <begin position="544"/>
        <end position="745"/>
    </location>
</feature>
<gene>
    <name evidence="4" type="ORF">IE81DRAFT_322310</name>
</gene>
<dbReference type="GeneID" id="37035462"/>
<dbReference type="GO" id="GO:0003729">
    <property type="term" value="F:mRNA binding"/>
    <property type="evidence" value="ECO:0007669"/>
    <property type="project" value="TreeGrafter"/>
</dbReference>
<dbReference type="Pfam" id="PF09088">
    <property type="entry name" value="MIF4G_like"/>
    <property type="match status" value="1"/>
</dbReference>
<dbReference type="GO" id="GO:0005846">
    <property type="term" value="C:nuclear cap binding complex"/>
    <property type="evidence" value="ECO:0007669"/>
    <property type="project" value="InterPro"/>
</dbReference>
<dbReference type="GO" id="GO:0000339">
    <property type="term" value="F:RNA cap binding"/>
    <property type="evidence" value="ECO:0007669"/>
    <property type="project" value="InterPro"/>
</dbReference>
<feature type="compositionally biased region" description="Gly residues" evidence="1">
    <location>
        <begin position="57"/>
        <end position="83"/>
    </location>
</feature>
<dbReference type="InterPro" id="IPR015172">
    <property type="entry name" value="MIF4G-like_typ-1"/>
</dbReference>
<keyword evidence="5" id="KW-1185">Reference proteome</keyword>
<dbReference type="GO" id="GO:0005634">
    <property type="term" value="C:nucleus"/>
    <property type="evidence" value="ECO:0007669"/>
    <property type="project" value="TreeGrafter"/>
</dbReference>
<dbReference type="PANTHER" id="PTHR12412">
    <property type="entry name" value="CAP BINDING PROTEIN"/>
    <property type="match status" value="1"/>
</dbReference>
<evidence type="ECO:0000259" key="3">
    <source>
        <dbReference type="Pfam" id="PF09090"/>
    </source>
</evidence>
<dbReference type="InterPro" id="IPR016024">
    <property type="entry name" value="ARM-type_fold"/>
</dbReference>
<protein>
    <recommendedName>
        <fullName evidence="6">MIF4G domain-containing protein</fullName>
    </recommendedName>
</protein>
<dbReference type="STRING" id="1522189.A0A316W154"/>
<evidence type="ECO:0000313" key="4">
    <source>
        <dbReference type="EMBL" id="PWN43452.1"/>
    </source>
</evidence>